<proteinExistence type="predicted"/>
<protein>
    <submittedName>
        <fullName evidence="1">DUF1836 domain-containing protein</fullName>
    </submittedName>
</protein>
<dbReference type="Pfam" id="PF08876">
    <property type="entry name" value="DUF1836"/>
    <property type="match status" value="1"/>
</dbReference>
<dbReference type="RefSeq" id="WP_083067564.1">
    <property type="nucleotide sequence ID" value="NZ_CBCPHS010000005.1"/>
</dbReference>
<comment type="caution">
    <text evidence="1">The sequence shown here is derived from an EMBL/GenBank/DDBJ whole genome shotgun (WGS) entry which is preliminary data.</text>
</comment>
<dbReference type="EMBL" id="NBTM02000001">
    <property type="protein sequence ID" value="PNL90784.1"/>
    <property type="molecule type" value="Genomic_DNA"/>
</dbReference>
<name>A0A2J9PKB8_9LACT</name>
<accession>A0A2J9PKB8</accession>
<dbReference type="PANTHER" id="PTHR40056:SF1">
    <property type="entry name" value="DUF1836 DOMAIN-CONTAINING PROTEIN"/>
    <property type="match status" value="1"/>
</dbReference>
<dbReference type="InterPro" id="IPR014975">
    <property type="entry name" value="DUF1836"/>
</dbReference>
<dbReference type="Proteomes" id="UP000192813">
    <property type="component" value="Unassembled WGS sequence"/>
</dbReference>
<dbReference type="AlphaFoldDB" id="A0A2J9PKB8"/>
<dbReference type="PANTHER" id="PTHR40056">
    <property type="entry name" value="HYPOTHETICAL CYTOSOLIC PROTEIN"/>
    <property type="match status" value="1"/>
</dbReference>
<organism evidence="1 2">
    <name type="scientific">Aerococcus viridans</name>
    <dbReference type="NCBI Taxonomy" id="1377"/>
    <lineage>
        <taxon>Bacteria</taxon>
        <taxon>Bacillati</taxon>
        <taxon>Bacillota</taxon>
        <taxon>Bacilli</taxon>
        <taxon>Lactobacillales</taxon>
        <taxon>Aerococcaceae</taxon>
        <taxon>Aerococcus</taxon>
    </lineage>
</organism>
<evidence type="ECO:0000313" key="1">
    <source>
        <dbReference type="EMBL" id="PNL90784.1"/>
    </source>
</evidence>
<gene>
    <name evidence="1" type="ORF">A6J77_000290</name>
</gene>
<sequence length="191" mass="22359">MEKQLEFENWVKSLDDVNMPRWEDITDIPLYMDQLIAVVTQYLEPFQIFSSDKKPVTSSMVNNYVKLGLIPKPIKRHYNKRHIAYLIVITLFKEVISIQDIRRVLIFLAQSQGNSNAYNQFCALLEITIKRKGHVYLDVAVDDEIETDYSDPEDFDKYIIYLACETITNLLFAKKFISFVDQDTTEIETEA</sequence>
<evidence type="ECO:0000313" key="2">
    <source>
        <dbReference type="Proteomes" id="UP000192813"/>
    </source>
</evidence>
<reference evidence="2" key="1">
    <citation type="submission" date="2017-12" db="EMBL/GenBank/DDBJ databases">
        <title>FDA dAtabase for Regulatory Grade micrObial Sequences (FDA-ARGOS): Supporting development and validation of Infectious Disease Dx tests.</title>
        <authorList>
            <person name="Hoffmann M."/>
            <person name="Allard M."/>
            <person name="Evans P."/>
            <person name="Brown E."/>
            <person name="Tallon L."/>
            <person name="Sadzewicz L."/>
            <person name="Sengamalay N."/>
            <person name="Ott S."/>
            <person name="Godinez A."/>
            <person name="Nagaraj S."/>
            <person name="Vavikolanu K."/>
            <person name="Aluvathingal J."/>
            <person name="Nadendla S."/>
            <person name="Sichtig H."/>
        </authorList>
    </citation>
    <scope>NUCLEOTIDE SEQUENCE [LARGE SCALE GENOMIC DNA]</scope>
    <source>
        <strain evidence="2">FDAARGOS_249</strain>
    </source>
</reference>